<dbReference type="Gramene" id="TKW22099">
    <property type="protein sequence ID" value="TKW22099"/>
    <property type="gene ID" value="SEVIR_4G206900v2"/>
</dbReference>
<evidence type="ECO:0000313" key="3">
    <source>
        <dbReference type="Proteomes" id="UP000298652"/>
    </source>
</evidence>
<feature type="region of interest" description="Disordered" evidence="1">
    <location>
        <begin position="17"/>
        <end position="78"/>
    </location>
</feature>
<dbReference type="AlphaFoldDB" id="A0A4U6V5C7"/>
<sequence length="128" mass="13996">MVERIHQWWLRSRIARPCPRPEPAANPDPTVPNPNPRRTALSTRPRACNPTRRDGAGRGVAPTRPGSEAGHRSGTRLAPTTAPFLIATVFSPRAAGFGVAITAAATLERSPRMRHHRRRLHAAASHLN</sequence>
<evidence type="ECO:0000256" key="1">
    <source>
        <dbReference type="SAM" id="MobiDB-lite"/>
    </source>
</evidence>
<dbReference type="Proteomes" id="UP000298652">
    <property type="component" value="Chromosome 4"/>
</dbReference>
<evidence type="ECO:0000313" key="2">
    <source>
        <dbReference type="EMBL" id="TKW22099.1"/>
    </source>
</evidence>
<protein>
    <submittedName>
        <fullName evidence="2">Uncharacterized protein</fullName>
    </submittedName>
</protein>
<keyword evidence="3" id="KW-1185">Reference proteome</keyword>
<feature type="compositionally biased region" description="Pro residues" evidence="1">
    <location>
        <begin position="18"/>
        <end position="35"/>
    </location>
</feature>
<accession>A0A4U6V5C7</accession>
<dbReference type="EMBL" id="CM016555">
    <property type="protein sequence ID" value="TKW22099.1"/>
    <property type="molecule type" value="Genomic_DNA"/>
</dbReference>
<name>A0A4U6V5C7_SETVI</name>
<proteinExistence type="predicted"/>
<dbReference type="OMA" id="TRPRACN"/>
<organism evidence="2 3">
    <name type="scientific">Setaria viridis</name>
    <name type="common">Green bristlegrass</name>
    <name type="synonym">Setaria italica subsp. viridis</name>
    <dbReference type="NCBI Taxonomy" id="4556"/>
    <lineage>
        <taxon>Eukaryota</taxon>
        <taxon>Viridiplantae</taxon>
        <taxon>Streptophyta</taxon>
        <taxon>Embryophyta</taxon>
        <taxon>Tracheophyta</taxon>
        <taxon>Spermatophyta</taxon>
        <taxon>Magnoliopsida</taxon>
        <taxon>Liliopsida</taxon>
        <taxon>Poales</taxon>
        <taxon>Poaceae</taxon>
        <taxon>PACMAD clade</taxon>
        <taxon>Panicoideae</taxon>
        <taxon>Panicodae</taxon>
        <taxon>Paniceae</taxon>
        <taxon>Cenchrinae</taxon>
        <taxon>Setaria</taxon>
    </lineage>
</organism>
<reference evidence="2" key="1">
    <citation type="submission" date="2019-03" db="EMBL/GenBank/DDBJ databases">
        <title>WGS assembly of Setaria viridis.</title>
        <authorList>
            <person name="Huang P."/>
            <person name="Jenkins J."/>
            <person name="Grimwood J."/>
            <person name="Barry K."/>
            <person name="Healey A."/>
            <person name="Mamidi S."/>
            <person name="Sreedasyam A."/>
            <person name="Shu S."/>
            <person name="Feldman M."/>
            <person name="Wu J."/>
            <person name="Yu Y."/>
            <person name="Chen C."/>
            <person name="Johnson J."/>
            <person name="Rokhsar D."/>
            <person name="Baxter I."/>
            <person name="Schmutz J."/>
            <person name="Brutnell T."/>
            <person name="Kellogg E."/>
        </authorList>
    </citation>
    <scope>NUCLEOTIDE SEQUENCE [LARGE SCALE GENOMIC DNA]</scope>
</reference>
<gene>
    <name evidence="2" type="ORF">SEVIR_4G206900v2</name>
</gene>